<dbReference type="AlphaFoldDB" id="A0A8X8YQP0"/>
<keyword evidence="2" id="KW-1185">Reference proteome</keyword>
<protein>
    <submittedName>
        <fullName evidence="1">Uncharacterized protein</fullName>
    </submittedName>
</protein>
<organism evidence="1">
    <name type="scientific">Salvia splendens</name>
    <name type="common">Scarlet sage</name>
    <dbReference type="NCBI Taxonomy" id="180675"/>
    <lineage>
        <taxon>Eukaryota</taxon>
        <taxon>Viridiplantae</taxon>
        <taxon>Streptophyta</taxon>
        <taxon>Embryophyta</taxon>
        <taxon>Tracheophyta</taxon>
        <taxon>Spermatophyta</taxon>
        <taxon>Magnoliopsida</taxon>
        <taxon>eudicotyledons</taxon>
        <taxon>Gunneridae</taxon>
        <taxon>Pentapetalae</taxon>
        <taxon>asterids</taxon>
        <taxon>lamiids</taxon>
        <taxon>Lamiales</taxon>
        <taxon>Lamiaceae</taxon>
        <taxon>Nepetoideae</taxon>
        <taxon>Mentheae</taxon>
        <taxon>Salviinae</taxon>
        <taxon>Salvia</taxon>
        <taxon>Salvia subgen. Calosphace</taxon>
        <taxon>core Calosphace</taxon>
    </lineage>
</organism>
<evidence type="ECO:0000313" key="2">
    <source>
        <dbReference type="Proteomes" id="UP000298416"/>
    </source>
</evidence>
<evidence type="ECO:0000313" key="1">
    <source>
        <dbReference type="EMBL" id="KAG6434812.1"/>
    </source>
</evidence>
<accession>A0A8X8YQP0</accession>
<dbReference type="EMBL" id="PNBA02000002">
    <property type="protein sequence ID" value="KAG6434812.1"/>
    <property type="molecule type" value="Genomic_DNA"/>
</dbReference>
<comment type="caution">
    <text evidence="1">The sequence shown here is derived from an EMBL/GenBank/DDBJ whole genome shotgun (WGS) entry which is preliminary data.</text>
</comment>
<sequence length="144" mass="16117">MKAGTLTLVLVNLAGIMERADESLLPGVYKEVGEALHSGSTGLGFLTLFRSMVFDEFLADLLLNYLSLEDYIGLATEFHTYSESFDIVFVNASLNFFCDEFESVDDVKMIACVSMLQSPSWQSEEIKSCKKRFETEGLVPVYQL</sequence>
<reference evidence="1" key="1">
    <citation type="submission" date="2018-01" db="EMBL/GenBank/DDBJ databases">
        <authorList>
            <person name="Mao J.F."/>
        </authorList>
    </citation>
    <scope>NUCLEOTIDE SEQUENCE</scope>
    <source>
        <strain evidence="1">Huo1</strain>
        <tissue evidence="1">Leaf</tissue>
    </source>
</reference>
<proteinExistence type="predicted"/>
<dbReference type="Proteomes" id="UP000298416">
    <property type="component" value="Unassembled WGS sequence"/>
</dbReference>
<name>A0A8X8YQP0_SALSN</name>
<reference evidence="1" key="2">
    <citation type="submission" date="2020-08" db="EMBL/GenBank/DDBJ databases">
        <title>Plant Genome Project.</title>
        <authorList>
            <person name="Zhang R.-G."/>
        </authorList>
    </citation>
    <scope>NUCLEOTIDE SEQUENCE</scope>
    <source>
        <strain evidence="1">Huo1</strain>
        <tissue evidence="1">Leaf</tissue>
    </source>
</reference>
<gene>
    <name evidence="1" type="ORF">SASPL_106455</name>
</gene>